<keyword evidence="1" id="KW-0413">Isomerase</keyword>
<evidence type="ECO:0000256" key="1">
    <source>
        <dbReference type="HAMAP-Rule" id="MF_01297"/>
    </source>
</evidence>
<dbReference type="Gene3D" id="2.40.128.20">
    <property type="match status" value="1"/>
</dbReference>
<dbReference type="InterPro" id="IPR014878">
    <property type="entry name" value="THAP4-like_heme-bd"/>
</dbReference>
<accession>A0ABP6QK83</accession>
<feature type="short sequence motif" description="GXWXGXG" evidence="1">
    <location>
        <begin position="21"/>
        <end position="27"/>
    </location>
</feature>
<dbReference type="InterPro" id="IPR045165">
    <property type="entry name" value="Nitrobindin"/>
</dbReference>
<comment type="cofactor">
    <cofactor evidence="1">
        <name>heme b</name>
        <dbReference type="ChEBI" id="CHEBI:60344"/>
    </cofactor>
    <text evidence="1">Binds 1 heme b group per subunit, that coordinates a highly solvent-exposed Fe(III) atom.</text>
</comment>
<dbReference type="Proteomes" id="UP001501237">
    <property type="component" value="Unassembled WGS sequence"/>
</dbReference>
<dbReference type="InterPro" id="IPR022939">
    <property type="entry name" value="Nb(III)_bact/plant"/>
</dbReference>
<comment type="domain">
    <text evidence="1">Forms a 10-stranded antiparallel beta-barrel structure able to accommodate a hydrophobic ligand in its interior. In fact, this fold hosts the heme group, which is located in a wide surface cleft.</text>
</comment>
<comment type="catalytic activity">
    <reaction evidence="1">
        <text>peroxynitrite = nitrate</text>
        <dbReference type="Rhea" id="RHEA:63116"/>
        <dbReference type="ChEBI" id="CHEBI:17632"/>
        <dbReference type="ChEBI" id="CHEBI:25941"/>
    </reaction>
</comment>
<dbReference type="RefSeq" id="WP_344832596.1">
    <property type="nucleotide sequence ID" value="NZ_BAAAUV010000013.1"/>
</dbReference>
<feature type="binding site" evidence="1">
    <location>
        <position position="125"/>
    </location>
    <ligand>
        <name>heme b</name>
        <dbReference type="ChEBI" id="CHEBI:60344"/>
    </ligand>
</feature>
<reference evidence="4" key="1">
    <citation type="journal article" date="2019" name="Int. J. Syst. Evol. Microbiol.">
        <title>The Global Catalogue of Microorganisms (GCM) 10K type strain sequencing project: providing services to taxonomists for standard genome sequencing and annotation.</title>
        <authorList>
            <consortium name="The Broad Institute Genomics Platform"/>
            <consortium name="The Broad Institute Genome Sequencing Center for Infectious Disease"/>
            <person name="Wu L."/>
            <person name="Ma J."/>
        </authorList>
    </citation>
    <scope>NUCLEOTIDE SEQUENCE [LARGE SCALE GENOMIC DNA]</scope>
    <source>
        <strain evidence="4">JCM 9377</strain>
    </source>
</reference>
<comment type="function">
    <text evidence="1">Heme-binding protein able to scavenge peroxynitrite and to protect free L-tyrosine against peroxynitrite-mediated nitration, by acting as a peroxynitrite isomerase that converts peroxynitrite to nitrate. Therefore, this protein likely plays a role in peroxynitrite sensing and in the detoxification of reactive nitrogen and oxygen species (RNS and ROS, respectively). Is able to bind nitric oxide (NO) in vitro, but may act as a sensor of peroxynitrite levels in vivo.</text>
</comment>
<feature type="binding site" description="axial binding residue" evidence="1">
    <location>
        <position position="164"/>
    </location>
    <ligand>
        <name>heme b</name>
        <dbReference type="ChEBI" id="CHEBI:60344"/>
    </ligand>
    <ligandPart>
        <name>Fe</name>
        <dbReference type="ChEBI" id="CHEBI:18248"/>
    </ligandPart>
</feature>
<evidence type="ECO:0000313" key="4">
    <source>
        <dbReference type="Proteomes" id="UP001501237"/>
    </source>
</evidence>
<comment type="similarity">
    <text evidence="1">Belongs to the nitrobindin family.</text>
</comment>
<keyword evidence="1" id="KW-0408">Iron</keyword>
<organism evidence="3 4">
    <name type="scientific">Actinocorallia longicatena</name>
    <dbReference type="NCBI Taxonomy" id="111803"/>
    <lineage>
        <taxon>Bacteria</taxon>
        <taxon>Bacillati</taxon>
        <taxon>Actinomycetota</taxon>
        <taxon>Actinomycetes</taxon>
        <taxon>Streptosporangiales</taxon>
        <taxon>Thermomonosporaceae</taxon>
        <taxon>Actinocorallia</taxon>
    </lineage>
</organism>
<feature type="domain" description="THAP4-like heme-binding" evidence="2">
    <location>
        <begin position="12"/>
        <end position="171"/>
    </location>
</feature>
<dbReference type="CDD" id="cd07828">
    <property type="entry name" value="lipocalin_heme-bd-THAP4-like"/>
    <property type="match status" value="1"/>
</dbReference>
<proteinExistence type="inferred from homology"/>
<keyword evidence="1" id="KW-0349">Heme</keyword>
<evidence type="ECO:0000313" key="3">
    <source>
        <dbReference type="EMBL" id="GAA3223465.1"/>
    </source>
</evidence>
<name>A0ABP6QK83_9ACTN</name>
<dbReference type="InterPro" id="IPR012674">
    <property type="entry name" value="Calycin"/>
</dbReference>
<protein>
    <recommendedName>
        <fullName evidence="1">Peroxynitrite isomerase</fullName>
        <ecNumber evidence="1">5.99.-.-</ecNumber>
    </recommendedName>
    <alternativeName>
        <fullName evidence="1">Ferric nitrobindin</fullName>
        <shortName evidence="1">Nb(III)</shortName>
    </alternativeName>
</protein>
<gene>
    <name evidence="3" type="ORF">GCM10010468_50010</name>
</gene>
<dbReference type="SUPFAM" id="SSF50814">
    <property type="entry name" value="Lipocalins"/>
    <property type="match status" value="1"/>
</dbReference>
<keyword evidence="4" id="KW-1185">Reference proteome</keyword>
<feature type="binding site" evidence="1">
    <location>
        <position position="33"/>
    </location>
    <ligand>
        <name>heme b</name>
        <dbReference type="ChEBI" id="CHEBI:60344"/>
    </ligand>
</feature>
<evidence type="ECO:0000259" key="2">
    <source>
        <dbReference type="Pfam" id="PF08768"/>
    </source>
</evidence>
<dbReference type="HAMAP" id="MF_01297">
    <property type="entry name" value="nitrobindin"/>
    <property type="match status" value="1"/>
</dbReference>
<dbReference type="PANTHER" id="PTHR15854">
    <property type="entry name" value="THAP4 PROTEIN"/>
    <property type="match status" value="1"/>
</dbReference>
<dbReference type="EC" id="5.99.-.-" evidence="1"/>
<comment type="pathway">
    <text evidence="1">Nitrogen metabolism.</text>
</comment>
<dbReference type="Pfam" id="PF08768">
    <property type="entry name" value="THAP4_heme-bd"/>
    <property type="match status" value="1"/>
</dbReference>
<dbReference type="EMBL" id="BAAAUV010000013">
    <property type="protein sequence ID" value="GAA3223465.1"/>
    <property type="molecule type" value="Genomic_DNA"/>
</dbReference>
<sequence length="182" mass="20648">MEIEFEYELHPDLKELEWLLGTWEGDGIGDYPTIEKFRFAQQLTLRHVGKPYLIHESRTWLLDEEFKRGRVLAVETGFWRVPGGGREVELLLSHPTGIQEIYLGEVTFNQVQLATDAVVRTATAKEVTGGKRLYGLFPATEDGAERDLGWVHEMAAEGQELQVHLSAQLKRVPGVTGSEYRP</sequence>
<keyword evidence="1" id="KW-0479">Metal-binding</keyword>
<comment type="caution">
    <text evidence="3">The sequence shown here is derived from an EMBL/GenBank/DDBJ whole genome shotgun (WGS) entry which is preliminary data.</text>
</comment>
<dbReference type="PANTHER" id="PTHR15854:SF4">
    <property type="entry name" value="PEROXYNITRITE ISOMERASE THAP4"/>
    <property type="match status" value="1"/>
</dbReference>